<dbReference type="EMBL" id="CYXR01000003">
    <property type="protein sequence ID" value="CUM75336.1"/>
    <property type="molecule type" value="Genomic_DNA"/>
</dbReference>
<evidence type="ECO:0000256" key="1">
    <source>
        <dbReference type="ARBA" id="ARBA00005397"/>
    </source>
</evidence>
<protein>
    <submittedName>
        <fullName evidence="3">Adapter protein mecA 2</fullName>
    </submittedName>
</protein>
<dbReference type="Pfam" id="PF05389">
    <property type="entry name" value="MecA"/>
    <property type="match status" value="1"/>
</dbReference>
<dbReference type="RefSeq" id="WP_055155692.1">
    <property type="nucleotide sequence ID" value="NZ_CYXR01000003.1"/>
</dbReference>
<sequence length="264" mass="29394">MKIEKINDNQIRCTLTRDDLAQRQLKLSELAYGSEKAKSLFREMMQQAASEFGFESDNLPLMIEAIPTAGDSIVLNITKVDDPDELDTRFSRFTPTPADEAADKHKSVLEHLKKLDGAEDFLDILRQMKEAVSQLPENPEALADTPVQEQAPASEVKEAAPAEPSVPPVRLFSFSRLDSVIHASHFLAEMYDGPNTLYKDEAENMYILTLAQGEHPSSDFNRICNMLSEYGSPEQGGGISLAFLEEHCDMILAKNAIQTLTSFK</sequence>
<feature type="region of interest" description="Disordered" evidence="2">
    <location>
        <begin position="139"/>
        <end position="162"/>
    </location>
</feature>
<accession>A0A173RC63</accession>
<dbReference type="Gene3D" id="3.30.70.1950">
    <property type="match status" value="1"/>
</dbReference>
<comment type="similarity">
    <text evidence="1">Belongs to the MecA family.</text>
</comment>
<dbReference type="InterPro" id="IPR008681">
    <property type="entry name" value="Neg-reg_MecA"/>
</dbReference>
<dbReference type="AlphaFoldDB" id="A0A173RC63"/>
<evidence type="ECO:0000256" key="2">
    <source>
        <dbReference type="SAM" id="MobiDB-lite"/>
    </source>
</evidence>
<dbReference type="PANTHER" id="PTHR39161:SF1">
    <property type="entry name" value="ADAPTER PROTEIN MECA 1"/>
    <property type="match status" value="1"/>
</dbReference>
<gene>
    <name evidence="3" type="primary">mecB</name>
    <name evidence="3" type="ORF">ERS852574_00480</name>
</gene>
<name>A0A173RC63_9FIRM</name>
<dbReference type="PANTHER" id="PTHR39161">
    <property type="entry name" value="ADAPTER PROTEIN MECA"/>
    <property type="match status" value="1"/>
</dbReference>
<dbReference type="Proteomes" id="UP000095727">
    <property type="component" value="Unassembled WGS sequence"/>
</dbReference>
<reference evidence="3 4" key="1">
    <citation type="submission" date="2015-09" db="EMBL/GenBank/DDBJ databases">
        <authorList>
            <consortium name="Pathogen Informatics"/>
        </authorList>
    </citation>
    <scope>NUCLEOTIDE SEQUENCE [LARGE SCALE GENOMIC DNA]</scope>
    <source>
        <strain evidence="3 4">2789STDY5834962</strain>
    </source>
</reference>
<proteinExistence type="inferred from homology"/>
<evidence type="ECO:0000313" key="4">
    <source>
        <dbReference type="Proteomes" id="UP000095727"/>
    </source>
</evidence>
<dbReference type="InterPro" id="IPR038471">
    <property type="entry name" value="MecA_C_sf"/>
</dbReference>
<evidence type="ECO:0000313" key="3">
    <source>
        <dbReference type="EMBL" id="CUM75336.1"/>
    </source>
</evidence>
<organism evidence="3 4">
    <name type="scientific">Coprococcus comes</name>
    <dbReference type="NCBI Taxonomy" id="410072"/>
    <lineage>
        <taxon>Bacteria</taxon>
        <taxon>Bacillati</taxon>
        <taxon>Bacillota</taxon>
        <taxon>Clostridia</taxon>
        <taxon>Lachnospirales</taxon>
        <taxon>Lachnospiraceae</taxon>
        <taxon>Coprococcus</taxon>
    </lineage>
</organism>